<dbReference type="EMBL" id="CAEZSC010000054">
    <property type="protein sequence ID" value="CAB4538102.1"/>
    <property type="molecule type" value="Genomic_DNA"/>
</dbReference>
<accession>A0A6J6RYC5</accession>
<name>A0A6J6RYC5_9ZZZZ</name>
<feature type="compositionally biased region" description="Basic residues" evidence="1">
    <location>
        <begin position="83"/>
        <end position="98"/>
    </location>
</feature>
<protein>
    <submittedName>
        <fullName evidence="3">Unannotated protein</fullName>
    </submittedName>
</protein>
<gene>
    <name evidence="2" type="ORF">UFOPK1380_00883</name>
    <name evidence="3" type="ORF">UFOPK2689_00982</name>
</gene>
<reference evidence="3" key="1">
    <citation type="submission" date="2020-05" db="EMBL/GenBank/DDBJ databases">
        <authorList>
            <person name="Chiriac C."/>
            <person name="Salcher M."/>
            <person name="Ghai R."/>
            <person name="Kavagutti S V."/>
        </authorList>
    </citation>
    <scope>NUCLEOTIDE SEQUENCE</scope>
</reference>
<evidence type="ECO:0000313" key="3">
    <source>
        <dbReference type="EMBL" id="CAB4727485.1"/>
    </source>
</evidence>
<dbReference type="AlphaFoldDB" id="A0A6J6RYC5"/>
<organism evidence="3">
    <name type="scientific">freshwater metagenome</name>
    <dbReference type="NCBI Taxonomy" id="449393"/>
    <lineage>
        <taxon>unclassified sequences</taxon>
        <taxon>metagenomes</taxon>
        <taxon>ecological metagenomes</taxon>
    </lineage>
</organism>
<sequence length="109" mass="11675">MAQDLFSTLRSYASKVSSGEKSAAAVTADLASWAKESGEGIKDKVELEIESALIKIGFIRKKDIAPLVKRIEELEKALGKKPPTAKKSVKKAVKKTVKKSSVSKSGKGN</sequence>
<evidence type="ECO:0000313" key="2">
    <source>
        <dbReference type="EMBL" id="CAB4538102.1"/>
    </source>
</evidence>
<evidence type="ECO:0000256" key="1">
    <source>
        <dbReference type="SAM" id="MobiDB-lite"/>
    </source>
</evidence>
<feature type="compositionally biased region" description="Low complexity" evidence="1">
    <location>
        <begin position="99"/>
        <end position="109"/>
    </location>
</feature>
<proteinExistence type="predicted"/>
<feature type="region of interest" description="Disordered" evidence="1">
    <location>
        <begin position="80"/>
        <end position="109"/>
    </location>
</feature>
<dbReference type="EMBL" id="CAEZYL010000070">
    <property type="protein sequence ID" value="CAB4727485.1"/>
    <property type="molecule type" value="Genomic_DNA"/>
</dbReference>